<gene>
    <name evidence="4" type="ORF">PAXINDRAFT_94517</name>
</gene>
<dbReference type="OrthoDB" id="6262491at2759"/>
<reference evidence="5" key="2">
    <citation type="submission" date="2015-01" db="EMBL/GenBank/DDBJ databases">
        <title>Evolutionary Origins and Diversification of the Mycorrhizal Mutualists.</title>
        <authorList>
            <consortium name="DOE Joint Genome Institute"/>
            <consortium name="Mycorrhizal Genomics Consortium"/>
            <person name="Kohler A."/>
            <person name="Kuo A."/>
            <person name="Nagy L.G."/>
            <person name="Floudas D."/>
            <person name="Copeland A."/>
            <person name="Barry K.W."/>
            <person name="Cichocki N."/>
            <person name="Veneault-Fourrey C."/>
            <person name="LaButti K."/>
            <person name="Lindquist E.A."/>
            <person name="Lipzen A."/>
            <person name="Lundell T."/>
            <person name="Morin E."/>
            <person name="Murat C."/>
            <person name="Riley R."/>
            <person name="Ohm R."/>
            <person name="Sun H."/>
            <person name="Tunlid A."/>
            <person name="Henrissat B."/>
            <person name="Grigoriev I.V."/>
            <person name="Hibbett D.S."/>
            <person name="Martin F."/>
        </authorList>
    </citation>
    <scope>NUCLEOTIDE SEQUENCE [LARGE SCALE GENOMIC DNA]</scope>
    <source>
        <strain evidence="5">ATCC 200175</strain>
    </source>
</reference>
<keyword evidence="2" id="KW-0677">Repeat</keyword>
<reference evidence="4 5" key="1">
    <citation type="submission" date="2014-06" db="EMBL/GenBank/DDBJ databases">
        <authorList>
            <consortium name="DOE Joint Genome Institute"/>
            <person name="Kuo A."/>
            <person name="Kohler A."/>
            <person name="Nagy L.G."/>
            <person name="Floudas D."/>
            <person name="Copeland A."/>
            <person name="Barry K.W."/>
            <person name="Cichocki N."/>
            <person name="Veneault-Fourrey C."/>
            <person name="LaButti K."/>
            <person name="Lindquist E.A."/>
            <person name="Lipzen A."/>
            <person name="Lundell T."/>
            <person name="Morin E."/>
            <person name="Murat C."/>
            <person name="Sun H."/>
            <person name="Tunlid A."/>
            <person name="Henrissat B."/>
            <person name="Grigoriev I.V."/>
            <person name="Hibbett D.S."/>
            <person name="Martin F."/>
            <person name="Nordberg H.P."/>
            <person name="Cantor M.N."/>
            <person name="Hua S.X."/>
        </authorList>
    </citation>
    <scope>NUCLEOTIDE SEQUENCE [LARGE SCALE GENOMIC DNA]</scope>
    <source>
        <strain evidence="4 5">ATCC 200175</strain>
    </source>
</reference>
<dbReference type="PANTHER" id="PTHR19848:SF8">
    <property type="entry name" value="F-BOX AND WD REPEAT DOMAIN CONTAINING 7"/>
    <property type="match status" value="1"/>
</dbReference>
<protein>
    <recommendedName>
        <fullName evidence="6">WD40 repeat-like protein</fullName>
    </recommendedName>
</protein>
<dbReference type="InterPro" id="IPR019775">
    <property type="entry name" value="WD40_repeat_CS"/>
</dbReference>
<dbReference type="InterPro" id="IPR015943">
    <property type="entry name" value="WD40/YVTN_repeat-like_dom_sf"/>
</dbReference>
<dbReference type="AlphaFoldDB" id="A0A0C9T8P2"/>
<dbReference type="InterPro" id="IPR001680">
    <property type="entry name" value="WD40_rpt"/>
</dbReference>
<keyword evidence="5" id="KW-1185">Reference proteome</keyword>
<dbReference type="PROSITE" id="PS00678">
    <property type="entry name" value="WD_REPEATS_1"/>
    <property type="match status" value="1"/>
</dbReference>
<dbReference type="PROSITE" id="PS50082">
    <property type="entry name" value="WD_REPEATS_2"/>
    <property type="match status" value="2"/>
</dbReference>
<dbReference type="SUPFAM" id="SSF50978">
    <property type="entry name" value="WD40 repeat-like"/>
    <property type="match status" value="1"/>
</dbReference>
<organism evidence="4 5">
    <name type="scientific">Paxillus involutus ATCC 200175</name>
    <dbReference type="NCBI Taxonomy" id="664439"/>
    <lineage>
        <taxon>Eukaryota</taxon>
        <taxon>Fungi</taxon>
        <taxon>Dikarya</taxon>
        <taxon>Basidiomycota</taxon>
        <taxon>Agaricomycotina</taxon>
        <taxon>Agaricomycetes</taxon>
        <taxon>Agaricomycetidae</taxon>
        <taxon>Boletales</taxon>
        <taxon>Paxilineae</taxon>
        <taxon>Paxillaceae</taxon>
        <taxon>Paxillus</taxon>
    </lineage>
</organism>
<dbReference type="Pfam" id="PF00400">
    <property type="entry name" value="WD40"/>
    <property type="match status" value="2"/>
</dbReference>
<dbReference type="InterPro" id="IPR036322">
    <property type="entry name" value="WD40_repeat_dom_sf"/>
</dbReference>
<feature type="repeat" description="WD" evidence="3">
    <location>
        <begin position="1"/>
        <end position="30"/>
    </location>
</feature>
<sequence>WSLDGSQLFSASWDYTIRCWNSDTGESIGEPWKGHTGWVYSLSLSPDGTKLASASSDKAVRFWDAQSGDPIVGAATRDSWNVNNRI</sequence>
<proteinExistence type="predicted"/>
<dbReference type="PROSITE" id="PS50294">
    <property type="entry name" value="WD_REPEATS_REGION"/>
    <property type="match status" value="1"/>
</dbReference>
<feature type="non-terminal residue" evidence="4">
    <location>
        <position position="1"/>
    </location>
</feature>
<evidence type="ECO:0008006" key="6">
    <source>
        <dbReference type="Google" id="ProtNLM"/>
    </source>
</evidence>
<evidence type="ECO:0000256" key="2">
    <source>
        <dbReference type="ARBA" id="ARBA00022737"/>
    </source>
</evidence>
<accession>A0A0C9T8P2</accession>
<dbReference type="Gene3D" id="2.130.10.10">
    <property type="entry name" value="YVTN repeat-like/Quinoprotein amine dehydrogenase"/>
    <property type="match status" value="1"/>
</dbReference>
<evidence type="ECO:0000256" key="1">
    <source>
        <dbReference type="ARBA" id="ARBA00022574"/>
    </source>
</evidence>
<dbReference type="PANTHER" id="PTHR19848">
    <property type="entry name" value="WD40 REPEAT PROTEIN"/>
    <property type="match status" value="1"/>
</dbReference>
<evidence type="ECO:0000313" key="4">
    <source>
        <dbReference type="EMBL" id="KIJ04612.1"/>
    </source>
</evidence>
<dbReference type="HOGENOM" id="CLU_000288_57_30_1"/>
<dbReference type="EMBL" id="KN821669">
    <property type="protein sequence ID" value="KIJ04612.1"/>
    <property type="molecule type" value="Genomic_DNA"/>
</dbReference>
<keyword evidence="1 3" id="KW-0853">WD repeat</keyword>
<dbReference type="SMART" id="SM00320">
    <property type="entry name" value="WD40"/>
    <property type="match status" value="1"/>
</dbReference>
<feature type="repeat" description="WD" evidence="3">
    <location>
        <begin position="32"/>
        <end position="73"/>
    </location>
</feature>
<evidence type="ECO:0000313" key="5">
    <source>
        <dbReference type="Proteomes" id="UP000053647"/>
    </source>
</evidence>
<name>A0A0C9T8P2_PAXIN</name>
<evidence type="ECO:0000256" key="3">
    <source>
        <dbReference type="PROSITE-ProRule" id="PRU00221"/>
    </source>
</evidence>
<dbReference type="Proteomes" id="UP000053647">
    <property type="component" value="Unassembled WGS sequence"/>
</dbReference>